<feature type="transmembrane region" description="Helical" evidence="1">
    <location>
        <begin position="66"/>
        <end position="85"/>
    </location>
</feature>
<sequence>MKDKKNENRNEELDEYFKQLDIKFATLEKFGSSLLVIGYFLFIHGANIDILDSLDMNNTGETASSVTLLGAELILVGYALLFIVASDRLEEKKLQNDLLSQNTNLTPHENLYYAYFFSIIINMLRVHALSEIDKANKSGETFV</sequence>
<reference evidence="2 3" key="1">
    <citation type="submission" date="2015-09" db="EMBL/GenBank/DDBJ databases">
        <authorList>
            <consortium name="Pathogen Informatics"/>
        </authorList>
    </citation>
    <scope>NUCLEOTIDE SEQUENCE [LARGE SCALE GENOMIC DNA]</scope>
    <source>
        <strain evidence="2 3">2789STDY5834855</strain>
    </source>
</reference>
<evidence type="ECO:0000313" key="2">
    <source>
        <dbReference type="EMBL" id="CUO25986.1"/>
    </source>
</evidence>
<keyword evidence="1" id="KW-0812">Transmembrane</keyword>
<dbReference type="EMBL" id="CYZV01000018">
    <property type="protein sequence ID" value="CUO25986.1"/>
    <property type="molecule type" value="Genomic_DNA"/>
</dbReference>
<dbReference type="OrthoDB" id="1938249at2"/>
<gene>
    <name evidence="2" type="ORF">ERS852470_01850</name>
</gene>
<name>A0A174DPL0_9CLOT</name>
<accession>A0A174DPL0</accession>
<organism evidence="2 3">
    <name type="scientific">Clostridium disporicum</name>
    <dbReference type="NCBI Taxonomy" id="84024"/>
    <lineage>
        <taxon>Bacteria</taxon>
        <taxon>Bacillati</taxon>
        <taxon>Bacillota</taxon>
        <taxon>Clostridia</taxon>
        <taxon>Eubacteriales</taxon>
        <taxon>Clostridiaceae</taxon>
        <taxon>Clostridium</taxon>
    </lineage>
</organism>
<dbReference type="Proteomes" id="UP000095558">
    <property type="component" value="Unassembled WGS sequence"/>
</dbReference>
<keyword evidence="1" id="KW-1133">Transmembrane helix</keyword>
<evidence type="ECO:0000313" key="3">
    <source>
        <dbReference type="Proteomes" id="UP000095558"/>
    </source>
</evidence>
<proteinExistence type="predicted"/>
<protein>
    <submittedName>
        <fullName evidence="2">Uncharacterized protein</fullName>
    </submittedName>
</protein>
<keyword evidence="1" id="KW-0472">Membrane</keyword>
<dbReference type="RefSeq" id="WP_042395119.1">
    <property type="nucleotide sequence ID" value="NZ_CYYT01000030.1"/>
</dbReference>
<dbReference type="GeneID" id="83010847"/>
<evidence type="ECO:0000256" key="1">
    <source>
        <dbReference type="SAM" id="Phobius"/>
    </source>
</evidence>
<dbReference type="AlphaFoldDB" id="A0A174DPL0"/>
<feature type="transmembrane region" description="Helical" evidence="1">
    <location>
        <begin position="27"/>
        <end position="46"/>
    </location>
</feature>